<feature type="compositionally biased region" description="Polar residues" evidence="2">
    <location>
        <begin position="59"/>
        <end position="68"/>
    </location>
</feature>
<keyword evidence="5" id="KW-1185">Reference proteome</keyword>
<dbReference type="AlphaFoldDB" id="A0A8H4USZ6"/>
<keyword evidence="1" id="KW-0677">Repeat</keyword>
<dbReference type="InterPro" id="IPR050667">
    <property type="entry name" value="PPR-containing_protein"/>
</dbReference>
<dbReference type="OrthoDB" id="747253at2759"/>
<dbReference type="Pfam" id="PF23276">
    <property type="entry name" value="TPR_24"/>
    <property type="match status" value="1"/>
</dbReference>
<dbReference type="PANTHER" id="PTHR47939">
    <property type="entry name" value="MEMBRANE-ASSOCIATED SALT-INDUCIBLE PROTEIN-LIKE"/>
    <property type="match status" value="1"/>
</dbReference>
<reference evidence="4" key="2">
    <citation type="submission" date="2020-05" db="EMBL/GenBank/DDBJ databases">
        <authorList>
            <person name="Kim H.-S."/>
            <person name="Proctor R.H."/>
            <person name="Brown D.W."/>
        </authorList>
    </citation>
    <scope>NUCLEOTIDE SEQUENCE</scope>
    <source>
        <strain evidence="4">NRRL 22465</strain>
    </source>
</reference>
<evidence type="ECO:0000313" key="4">
    <source>
        <dbReference type="EMBL" id="KAF4982741.1"/>
    </source>
</evidence>
<dbReference type="Proteomes" id="UP000635477">
    <property type="component" value="Unassembled WGS sequence"/>
</dbReference>
<dbReference type="PANTHER" id="PTHR47939:SF13">
    <property type="entry name" value="OS03G0201400 PROTEIN"/>
    <property type="match status" value="1"/>
</dbReference>
<proteinExistence type="predicted"/>
<accession>A0A8H4USZ6</accession>
<evidence type="ECO:0000259" key="3">
    <source>
        <dbReference type="Pfam" id="PF23276"/>
    </source>
</evidence>
<reference evidence="4" key="1">
    <citation type="journal article" date="2020" name="BMC Genomics">
        <title>Correction to: Identification and distribution of gene clusters required for synthesis of sphingolipid metabolism inhibitors in diverse species of the filamentous fungus Fusarium.</title>
        <authorList>
            <person name="Kim H.S."/>
            <person name="Lohmar J.M."/>
            <person name="Busman M."/>
            <person name="Brown D.W."/>
            <person name="Naumann T.A."/>
            <person name="Divon H.H."/>
            <person name="Lysoe E."/>
            <person name="Uhlig S."/>
            <person name="Proctor R.H."/>
        </authorList>
    </citation>
    <scope>NUCLEOTIDE SEQUENCE</scope>
    <source>
        <strain evidence="4">NRRL 22465</strain>
    </source>
</reference>
<evidence type="ECO:0000256" key="2">
    <source>
        <dbReference type="SAM" id="MobiDB-lite"/>
    </source>
</evidence>
<organism evidence="4 5">
    <name type="scientific">Fusarium zealandicum</name>
    <dbReference type="NCBI Taxonomy" id="1053134"/>
    <lineage>
        <taxon>Eukaryota</taxon>
        <taxon>Fungi</taxon>
        <taxon>Dikarya</taxon>
        <taxon>Ascomycota</taxon>
        <taxon>Pezizomycotina</taxon>
        <taxon>Sordariomycetes</taxon>
        <taxon>Hypocreomycetidae</taxon>
        <taxon>Hypocreales</taxon>
        <taxon>Nectriaceae</taxon>
        <taxon>Fusarium</taxon>
        <taxon>Fusarium staphyleae species complex</taxon>
    </lineage>
</organism>
<feature type="domain" description="Pentatricopeptide repeat-containing protein-mitochondrial" evidence="3">
    <location>
        <begin position="331"/>
        <end position="459"/>
    </location>
</feature>
<evidence type="ECO:0000256" key="1">
    <source>
        <dbReference type="ARBA" id="ARBA00022737"/>
    </source>
</evidence>
<evidence type="ECO:0000313" key="5">
    <source>
        <dbReference type="Proteomes" id="UP000635477"/>
    </source>
</evidence>
<protein>
    <recommendedName>
        <fullName evidence="3">Pentatricopeptide repeat-containing protein-mitochondrial domain-containing protein</fullName>
    </recommendedName>
</protein>
<dbReference type="InterPro" id="IPR011990">
    <property type="entry name" value="TPR-like_helical_dom_sf"/>
</dbReference>
<sequence>MRRQQLVYDGLWRCLCPAFDERALPRALNAAFPLRSVLSTPSQERPQDAKPAQRRRYGTINSSPSKKAQSLDSFFETVQNKTLMSNAKSNPLLKTASPNLENASTEDIVAALRVLQVPTKGGKIGQVPNLHMRIVHLVKFLVKKRDYPLDSFVYECMMHAMTDPKGSAKGVRKLLADMASENVPATAALCCSALEALTVHPDYVLRQEVVDMMHNYWHEVTVPAKQNIAVGMLREGQYELALAKLTELFESKQRVELWVYDVFIVEFGRAGFLDETLQLLKRRKHAKGTDDAFRSLLYNALDIFSQAFHGEGTAFAWDYAVKNSLHNPSHAVLENVMATAAGHGDDVLATEAFEIISSRGRVSQHHREALVDALANKGDVVGAFQALAAMEQSGARFGRGSTRSIYLAMKKNPTLIDEAASALSEMHKEGLVPLQAVTVTVEATAQLSETEAAMPLYHDTFFLTGKRPDYFMLRELIINSTEIETTHALAKDYNVMVPKDQRPRDALRVYDIMIPACAQLGDFDLAFELANTAMGAKPNTLEEGQDSHKLWRAAAWVEPLVDHTLQAEDARVWPIVDELDRGDDGPAQMVRVLLQRRRIQRRATDTRVSPKV</sequence>
<dbReference type="InterPro" id="IPR057027">
    <property type="entry name" value="TPR_mt"/>
</dbReference>
<gene>
    <name evidence="4" type="ORF">FZEAL_1694</name>
</gene>
<comment type="caution">
    <text evidence="4">The sequence shown here is derived from an EMBL/GenBank/DDBJ whole genome shotgun (WGS) entry which is preliminary data.</text>
</comment>
<dbReference type="Gene3D" id="1.25.40.10">
    <property type="entry name" value="Tetratricopeptide repeat domain"/>
    <property type="match status" value="2"/>
</dbReference>
<dbReference type="EMBL" id="JABEYC010000099">
    <property type="protein sequence ID" value="KAF4982741.1"/>
    <property type="molecule type" value="Genomic_DNA"/>
</dbReference>
<feature type="region of interest" description="Disordered" evidence="2">
    <location>
        <begin position="39"/>
        <end position="68"/>
    </location>
</feature>
<name>A0A8H4USZ6_9HYPO</name>